<proteinExistence type="predicted"/>
<dbReference type="PROSITE" id="PS50883">
    <property type="entry name" value="EAL"/>
    <property type="match status" value="1"/>
</dbReference>
<dbReference type="InterPro" id="IPR035919">
    <property type="entry name" value="EAL_sf"/>
</dbReference>
<feature type="domain" description="EAL" evidence="2">
    <location>
        <begin position="126"/>
        <end position="383"/>
    </location>
</feature>
<sequence>MSQLVLVAGDVIFREGDPGTCAYMVEFGEVEISTDGGTRLLSKLGPGDLFGEVAILDGGVRTATAVATGDTLLTTVAGEDLANRLANSDPVVVHLMKTVIRRQIRQSRGDVDTGLSASLTDRALLELRREREIREALERREFEAFFQPIVGLEDRVLRGYEALVRWRRSDGTLVSPADFLPVAERNNRIREIDLQILHQACRAAVDCLRRSPRAAASDLFVTVNFAPLHFRDHAIVDELQRALTATGLPARRLKVELTETALLESSDATISVINGIRALGVRVCLDDFGTGYSSLGYLHRFPIDTLKIDRSFVLAMMNGERGRKLLVAVLDMARALGFDTVVEGIEDEPVAVVLAKMGCALGQGYLFGRPMERSRMLASHRSL</sequence>
<keyword evidence="4" id="KW-1185">Reference proteome</keyword>
<accession>A0ABX2T6H3</accession>
<dbReference type="PRINTS" id="PR00103">
    <property type="entry name" value="CAMPKINASE"/>
</dbReference>
<name>A0ABX2T6H3_9PROT</name>
<dbReference type="EMBL" id="JABFDB010000001">
    <property type="protein sequence ID" value="NYZ18544.1"/>
    <property type="molecule type" value="Genomic_DNA"/>
</dbReference>
<dbReference type="PROSITE" id="PS00889">
    <property type="entry name" value="CNMP_BINDING_2"/>
    <property type="match status" value="1"/>
</dbReference>
<comment type="caution">
    <text evidence="3">The sequence shown here is derived from an EMBL/GenBank/DDBJ whole genome shotgun (WGS) entry which is preliminary data.</text>
</comment>
<evidence type="ECO:0000313" key="3">
    <source>
        <dbReference type="EMBL" id="NYZ18544.1"/>
    </source>
</evidence>
<dbReference type="InterPro" id="IPR001633">
    <property type="entry name" value="EAL_dom"/>
</dbReference>
<evidence type="ECO:0000313" key="4">
    <source>
        <dbReference type="Proteomes" id="UP000584642"/>
    </source>
</evidence>
<dbReference type="PROSITE" id="PS50042">
    <property type="entry name" value="CNMP_BINDING_3"/>
    <property type="match status" value="1"/>
</dbReference>
<dbReference type="InterPro" id="IPR050706">
    <property type="entry name" value="Cyclic-di-GMP_PDE-like"/>
</dbReference>
<reference evidence="3 4" key="1">
    <citation type="submission" date="2020-05" db="EMBL/GenBank/DDBJ databases">
        <title>Azospirillum oleiclasticum sp. nov, a nitrogen-fixing and heavy crude oil-emulsifying bacterium isolated from the crude oil of Yumen Oilfield.</title>
        <authorList>
            <person name="Wu D."/>
            <person name="Cai M."/>
            <person name="Zhang X."/>
        </authorList>
    </citation>
    <scope>NUCLEOTIDE SEQUENCE [LARGE SCALE GENOMIC DNA]</scope>
    <source>
        <strain evidence="3 4">ROY-1-1-2</strain>
    </source>
</reference>
<dbReference type="InterPro" id="IPR014710">
    <property type="entry name" value="RmlC-like_jellyroll"/>
</dbReference>
<evidence type="ECO:0000259" key="2">
    <source>
        <dbReference type="PROSITE" id="PS50883"/>
    </source>
</evidence>
<dbReference type="InterPro" id="IPR018490">
    <property type="entry name" value="cNMP-bd_dom_sf"/>
</dbReference>
<gene>
    <name evidence="3" type="ORF">HND93_02375</name>
</gene>
<evidence type="ECO:0000259" key="1">
    <source>
        <dbReference type="PROSITE" id="PS50042"/>
    </source>
</evidence>
<dbReference type="PANTHER" id="PTHR33121">
    <property type="entry name" value="CYCLIC DI-GMP PHOSPHODIESTERASE PDEF"/>
    <property type="match status" value="1"/>
</dbReference>
<dbReference type="Gene3D" id="2.60.120.10">
    <property type="entry name" value="Jelly Rolls"/>
    <property type="match status" value="1"/>
</dbReference>
<dbReference type="SMART" id="SM00052">
    <property type="entry name" value="EAL"/>
    <property type="match status" value="1"/>
</dbReference>
<dbReference type="Pfam" id="PF00563">
    <property type="entry name" value="EAL"/>
    <property type="match status" value="1"/>
</dbReference>
<dbReference type="Gene3D" id="3.20.20.450">
    <property type="entry name" value="EAL domain"/>
    <property type="match status" value="1"/>
</dbReference>
<dbReference type="InterPro" id="IPR018488">
    <property type="entry name" value="cNMP-bd_CS"/>
</dbReference>
<dbReference type="CDD" id="cd01948">
    <property type="entry name" value="EAL"/>
    <property type="match status" value="1"/>
</dbReference>
<dbReference type="PANTHER" id="PTHR33121:SF70">
    <property type="entry name" value="SIGNALING PROTEIN YKOW"/>
    <property type="match status" value="1"/>
</dbReference>
<feature type="domain" description="Cyclic nucleotide-binding" evidence="1">
    <location>
        <begin position="1"/>
        <end position="102"/>
    </location>
</feature>
<dbReference type="Pfam" id="PF00027">
    <property type="entry name" value="cNMP_binding"/>
    <property type="match status" value="1"/>
</dbReference>
<dbReference type="InterPro" id="IPR000595">
    <property type="entry name" value="cNMP-bd_dom"/>
</dbReference>
<organism evidence="3 4">
    <name type="scientific">Azospirillum oleiclasticum</name>
    <dbReference type="NCBI Taxonomy" id="2735135"/>
    <lineage>
        <taxon>Bacteria</taxon>
        <taxon>Pseudomonadati</taxon>
        <taxon>Pseudomonadota</taxon>
        <taxon>Alphaproteobacteria</taxon>
        <taxon>Rhodospirillales</taxon>
        <taxon>Azospirillaceae</taxon>
        <taxon>Azospirillum</taxon>
    </lineage>
</organism>
<dbReference type="Proteomes" id="UP000584642">
    <property type="component" value="Unassembled WGS sequence"/>
</dbReference>
<dbReference type="CDD" id="cd00038">
    <property type="entry name" value="CAP_ED"/>
    <property type="match status" value="1"/>
</dbReference>
<dbReference type="RefSeq" id="WP_180280277.1">
    <property type="nucleotide sequence ID" value="NZ_JABFDB010000001.1"/>
</dbReference>
<dbReference type="SUPFAM" id="SSF141868">
    <property type="entry name" value="EAL domain-like"/>
    <property type="match status" value="1"/>
</dbReference>
<dbReference type="SMART" id="SM00100">
    <property type="entry name" value="cNMP"/>
    <property type="match status" value="1"/>
</dbReference>
<dbReference type="SUPFAM" id="SSF51206">
    <property type="entry name" value="cAMP-binding domain-like"/>
    <property type="match status" value="1"/>
</dbReference>
<protein>
    <submittedName>
        <fullName evidence="3">EAL domain-containing protein</fullName>
    </submittedName>
</protein>